<dbReference type="PANTHER" id="PTHR33653">
    <property type="entry name" value="RIBONUCLEASE VAPC2"/>
    <property type="match status" value="1"/>
</dbReference>
<dbReference type="AlphaFoldDB" id="A0A8J7B0U6"/>
<dbReference type="PANTHER" id="PTHR33653:SF1">
    <property type="entry name" value="RIBONUCLEASE VAPC2"/>
    <property type="match status" value="1"/>
</dbReference>
<reference evidence="9" key="1">
    <citation type="submission" date="2020-10" db="EMBL/GenBank/DDBJ databases">
        <authorList>
            <person name="Castelo-Branco R."/>
            <person name="Eusebio N."/>
            <person name="Adriana R."/>
            <person name="Vieira A."/>
            <person name="Brugerolle De Fraissinette N."/>
            <person name="Rezende De Castro R."/>
            <person name="Schneider M.P."/>
            <person name="Vasconcelos V."/>
            <person name="Leao P.N."/>
        </authorList>
    </citation>
    <scope>NUCLEOTIDE SEQUENCE</scope>
    <source>
        <strain evidence="9">LEGE 07157</strain>
    </source>
</reference>
<dbReference type="GO" id="GO:0046872">
    <property type="term" value="F:metal ion binding"/>
    <property type="evidence" value="ECO:0007669"/>
    <property type="project" value="UniProtKB-KW"/>
</dbReference>
<dbReference type="Pfam" id="PF01850">
    <property type="entry name" value="PIN"/>
    <property type="match status" value="1"/>
</dbReference>
<evidence type="ECO:0000313" key="10">
    <source>
        <dbReference type="Proteomes" id="UP000654482"/>
    </source>
</evidence>
<dbReference type="SUPFAM" id="SSF88723">
    <property type="entry name" value="PIN domain-like"/>
    <property type="match status" value="1"/>
</dbReference>
<keyword evidence="3" id="KW-0540">Nuclease</keyword>
<sequence>MTYLLDTCLISELVAKQPNQRVVDWLDAQSPEALCLSVITIGEIAKGISKLVASQRKDSLTIWLNETLPARFAGRIIGIDFATMVLWGELVGQLERQGRVLPIIDSLIAAIALQNSLQLVTRNESDFAGTGVIIINPWLG</sequence>
<dbReference type="EMBL" id="JADEWZ010000005">
    <property type="protein sequence ID" value="MBE9115170.1"/>
    <property type="molecule type" value="Genomic_DNA"/>
</dbReference>
<dbReference type="GO" id="GO:0016787">
    <property type="term" value="F:hydrolase activity"/>
    <property type="evidence" value="ECO:0007669"/>
    <property type="project" value="UniProtKB-KW"/>
</dbReference>
<dbReference type="InterPro" id="IPR029060">
    <property type="entry name" value="PIN-like_dom_sf"/>
</dbReference>
<evidence type="ECO:0000256" key="2">
    <source>
        <dbReference type="ARBA" id="ARBA00022649"/>
    </source>
</evidence>
<dbReference type="Gene3D" id="3.40.50.1010">
    <property type="entry name" value="5'-nuclease"/>
    <property type="match status" value="1"/>
</dbReference>
<proteinExistence type="inferred from homology"/>
<comment type="cofactor">
    <cofactor evidence="1">
        <name>Mg(2+)</name>
        <dbReference type="ChEBI" id="CHEBI:18420"/>
    </cofactor>
</comment>
<evidence type="ECO:0000256" key="6">
    <source>
        <dbReference type="ARBA" id="ARBA00022842"/>
    </source>
</evidence>
<feature type="domain" description="PIN" evidence="8">
    <location>
        <begin position="3"/>
        <end position="127"/>
    </location>
</feature>
<keyword evidence="4" id="KW-0479">Metal-binding</keyword>
<dbReference type="Proteomes" id="UP000654482">
    <property type="component" value="Unassembled WGS sequence"/>
</dbReference>
<evidence type="ECO:0000256" key="4">
    <source>
        <dbReference type="ARBA" id="ARBA00022723"/>
    </source>
</evidence>
<dbReference type="CDD" id="cd18746">
    <property type="entry name" value="PIN_VapC4-5_FitB-like"/>
    <property type="match status" value="1"/>
</dbReference>
<dbReference type="GO" id="GO:0004518">
    <property type="term" value="F:nuclease activity"/>
    <property type="evidence" value="ECO:0007669"/>
    <property type="project" value="UniProtKB-KW"/>
</dbReference>
<evidence type="ECO:0000256" key="1">
    <source>
        <dbReference type="ARBA" id="ARBA00001946"/>
    </source>
</evidence>
<accession>A0A8J7B0U6</accession>
<keyword evidence="10" id="KW-1185">Reference proteome</keyword>
<comment type="similarity">
    <text evidence="7">Belongs to the PINc/VapC protein family.</text>
</comment>
<dbReference type="InterPro" id="IPR002716">
    <property type="entry name" value="PIN_dom"/>
</dbReference>
<keyword evidence="5" id="KW-0378">Hydrolase</keyword>
<name>A0A8J7B0U6_9CYAN</name>
<evidence type="ECO:0000313" key="9">
    <source>
        <dbReference type="EMBL" id="MBE9115170.1"/>
    </source>
</evidence>
<gene>
    <name evidence="9" type="ORF">IQ249_04580</name>
</gene>
<organism evidence="9 10">
    <name type="scientific">Lusitaniella coriacea LEGE 07157</name>
    <dbReference type="NCBI Taxonomy" id="945747"/>
    <lineage>
        <taxon>Bacteria</taxon>
        <taxon>Bacillati</taxon>
        <taxon>Cyanobacteriota</taxon>
        <taxon>Cyanophyceae</taxon>
        <taxon>Spirulinales</taxon>
        <taxon>Lusitaniellaceae</taxon>
        <taxon>Lusitaniella</taxon>
    </lineage>
</organism>
<keyword evidence="6" id="KW-0460">Magnesium</keyword>
<evidence type="ECO:0000256" key="7">
    <source>
        <dbReference type="ARBA" id="ARBA00038093"/>
    </source>
</evidence>
<protein>
    <submittedName>
        <fullName evidence="9">Type II toxin-antitoxin system VapC family toxin</fullName>
    </submittedName>
</protein>
<dbReference type="RefSeq" id="WP_194028259.1">
    <property type="nucleotide sequence ID" value="NZ_JADEWZ010000005.1"/>
</dbReference>
<evidence type="ECO:0000259" key="8">
    <source>
        <dbReference type="Pfam" id="PF01850"/>
    </source>
</evidence>
<dbReference type="InterPro" id="IPR050556">
    <property type="entry name" value="Type_II_TA_system_RNase"/>
</dbReference>
<evidence type="ECO:0000256" key="3">
    <source>
        <dbReference type="ARBA" id="ARBA00022722"/>
    </source>
</evidence>
<keyword evidence="2" id="KW-1277">Toxin-antitoxin system</keyword>
<evidence type="ECO:0000256" key="5">
    <source>
        <dbReference type="ARBA" id="ARBA00022801"/>
    </source>
</evidence>
<comment type="caution">
    <text evidence="9">The sequence shown here is derived from an EMBL/GenBank/DDBJ whole genome shotgun (WGS) entry which is preliminary data.</text>
</comment>